<feature type="compositionally biased region" description="Low complexity" evidence="1">
    <location>
        <begin position="246"/>
        <end position="257"/>
    </location>
</feature>
<organism evidence="2 3">
    <name type="scientific">Mya arenaria</name>
    <name type="common">Soft-shell clam</name>
    <dbReference type="NCBI Taxonomy" id="6604"/>
    <lineage>
        <taxon>Eukaryota</taxon>
        <taxon>Metazoa</taxon>
        <taxon>Spiralia</taxon>
        <taxon>Lophotrochozoa</taxon>
        <taxon>Mollusca</taxon>
        <taxon>Bivalvia</taxon>
        <taxon>Autobranchia</taxon>
        <taxon>Heteroconchia</taxon>
        <taxon>Euheterodonta</taxon>
        <taxon>Imparidentia</taxon>
        <taxon>Neoheterodontei</taxon>
        <taxon>Myida</taxon>
        <taxon>Myoidea</taxon>
        <taxon>Myidae</taxon>
        <taxon>Mya</taxon>
    </lineage>
</organism>
<feature type="compositionally biased region" description="Basic and acidic residues" evidence="1">
    <location>
        <begin position="327"/>
        <end position="340"/>
    </location>
</feature>
<name>A0ABY7E7H3_MYAAR</name>
<feature type="region of interest" description="Disordered" evidence="1">
    <location>
        <begin position="220"/>
        <end position="377"/>
    </location>
</feature>
<sequence length="377" mass="41695">MSTDDARRHDGGPLERSHIKDMVLRNALENAALVKTSRRLENQRRAFVRQSTRDEEEMRTLLTRLSIEQSGHHGNAGEAGEHGGFHETYTCFGENGRDSQYFDEVDGGFRAGGETEVEHEVEVVANPYPVTIIPRFGGPPTRKQSGISGRPVSHSSSWSRRKSIEYEDVQDSLLTVRTSGNPASNISEQQISASTSSISRDQHAIGNWLASPDAISSVRRMRRSVNEQSHRKLMRKASCESRVSDDSPINSGSSSPILHSRNNSLKERKRNTSGDDSALSPRIRKWSRRGGSLKERKTSKGEDNESLKPLAKSYSILSKDTTSLGDITEKEDTPAFRPKSESVSGKPTRKNSKKGQKQPLRRKSSTDSVASGPVSVP</sequence>
<dbReference type="Proteomes" id="UP001164746">
    <property type="component" value="Chromosome 5"/>
</dbReference>
<reference evidence="2" key="1">
    <citation type="submission" date="2022-11" db="EMBL/GenBank/DDBJ databases">
        <title>Centuries of genome instability and evolution in soft-shell clam transmissible cancer (bioRxiv).</title>
        <authorList>
            <person name="Hart S.F.M."/>
            <person name="Yonemitsu M.A."/>
            <person name="Giersch R.M."/>
            <person name="Beal B.F."/>
            <person name="Arriagada G."/>
            <person name="Davis B.W."/>
            <person name="Ostrander E.A."/>
            <person name="Goff S.P."/>
            <person name="Metzger M.J."/>
        </authorList>
    </citation>
    <scope>NUCLEOTIDE SEQUENCE</scope>
    <source>
        <strain evidence="2">MELC-2E11</strain>
        <tissue evidence="2">Siphon/mantle</tissue>
    </source>
</reference>
<gene>
    <name evidence="2" type="ORF">MAR_020106</name>
</gene>
<feature type="compositionally biased region" description="Basic and acidic residues" evidence="1">
    <location>
        <begin position="264"/>
        <end position="273"/>
    </location>
</feature>
<feature type="compositionally biased region" description="Basic and acidic residues" evidence="1">
    <location>
        <begin position="292"/>
        <end position="306"/>
    </location>
</feature>
<protein>
    <submittedName>
        <fullName evidence="2">Uncharacterized protein</fullName>
    </submittedName>
</protein>
<evidence type="ECO:0000256" key="1">
    <source>
        <dbReference type="SAM" id="MobiDB-lite"/>
    </source>
</evidence>
<evidence type="ECO:0000313" key="3">
    <source>
        <dbReference type="Proteomes" id="UP001164746"/>
    </source>
</evidence>
<keyword evidence="3" id="KW-1185">Reference proteome</keyword>
<accession>A0ABY7E7H3</accession>
<feature type="compositionally biased region" description="Polar residues" evidence="1">
    <location>
        <begin position="315"/>
        <end position="325"/>
    </location>
</feature>
<feature type="compositionally biased region" description="Low complexity" evidence="1">
    <location>
        <begin position="148"/>
        <end position="158"/>
    </location>
</feature>
<proteinExistence type="predicted"/>
<feature type="region of interest" description="Disordered" evidence="1">
    <location>
        <begin position="178"/>
        <end position="198"/>
    </location>
</feature>
<dbReference type="EMBL" id="CP111016">
    <property type="protein sequence ID" value="WAR04737.1"/>
    <property type="molecule type" value="Genomic_DNA"/>
</dbReference>
<feature type="region of interest" description="Disordered" evidence="1">
    <location>
        <begin position="135"/>
        <end position="160"/>
    </location>
</feature>
<evidence type="ECO:0000313" key="2">
    <source>
        <dbReference type="EMBL" id="WAR04737.1"/>
    </source>
</evidence>
<feature type="compositionally biased region" description="Basic residues" evidence="1">
    <location>
        <begin position="347"/>
        <end position="363"/>
    </location>
</feature>